<protein>
    <submittedName>
        <fullName evidence="2">Uncharacterized protein</fullName>
    </submittedName>
</protein>
<dbReference type="AlphaFoldDB" id="A0AA37P9F3"/>
<feature type="compositionally biased region" description="Polar residues" evidence="1">
    <location>
        <begin position="42"/>
        <end position="51"/>
    </location>
</feature>
<evidence type="ECO:0000313" key="2">
    <source>
        <dbReference type="EMBL" id="GKT48087.1"/>
    </source>
</evidence>
<feature type="region of interest" description="Disordered" evidence="1">
    <location>
        <begin position="1"/>
        <end position="51"/>
    </location>
</feature>
<dbReference type="Proteomes" id="UP001055115">
    <property type="component" value="Unassembled WGS sequence"/>
</dbReference>
<evidence type="ECO:0000313" key="3">
    <source>
        <dbReference type="Proteomes" id="UP001055115"/>
    </source>
</evidence>
<keyword evidence="3" id="KW-1185">Reference proteome</keyword>
<sequence length="449" mass="49597">MAAVAAREASVDTPTKAPKAQAPKSQAPKPLKISKARGKITATRSAGSKVSEAKTLSSPSIPLVCVVCPTNPRFSDVSHLLTHLNSKGHLQTLNDVRIRAIADLSAAQAIFTYDKWYNEHGLEAMLAERLKVKDERSKGPTMGKRPGQPTSQNLKKKKTLPLLVKREPSNDASWTPPPTGRLFEQQTITFHGDQNNSPVSTPTDDVIDWTPDELESARLKGIVWPGMGIFDAATPDQKKKRNQRKDASVLQQMELSSQAITTTELVANLEMEIERTRDVYDAPSVEGTPIAKSKRRQKRSRNVEEEEDEDAQLLVKPEPDDKSALLASRNTVVRHKKHATRQKLATEIDVNYLSEKLDVMSDVASSADAGVDVDAGINVELDEDFDDSPFGTGSSLNNLNPHKFNVHEEHDIFRDANCGLAAPQQFSQEMMDEARSFNLDLGKLNDMVY</sequence>
<feature type="region of interest" description="Disordered" evidence="1">
    <location>
        <begin position="134"/>
        <end position="154"/>
    </location>
</feature>
<feature type="compositionally biased region" description="Low complexity" evidence="1">
    <location>
        <begin position="16"/>
        <end position="30"/>
    </location>
</feature>
<comment type="caution">
    <text evidence="2">The sequence shown here is derived from an EMBL/GenBank/DDBJ whole genome shotgun (WGS) entry which is preliminary data.</text>
</comment>
<feature type="region of interest" description="Disordered" evidence="1">
    <location>
        <begin position="280"/>
        <end position="322"/>
    </location>
</feature>
<dbReference type="EMBL" id="BQXU01000022">
    <property type="protein sequence ID" value="GKT48087.1"/>
    <property type="molecule type" value="Genomic_DNA"/>
</dbReference>
<accession>A0AA37P9F3</accession>
<reference evidence="2 3" key="1">
    <citation type="submission" date="2022-03" db="EMBL/GenBank/DDBJ databases">
        <title>Genome data of Colletotrichum spp.</title>
        <authorList>
            <person name="Utami Y.D."/>
            <person name="Hiruma K."/>
        </authorList>
    </citation>
    <scope>NUCLEOTIDE SEQUENCE [LARGE SCALE GENOMIC DNA]</scope>
    <source>
        <strain evidence="2 3">MAFF 239500</strain>
    </source>
</reference>
<evidence type="ECO:0000256" key="1">
    <source>
        <dbReference type="SAM" id="MobiDB-lite"/>
    </source>
</evidence>
<organism evidence="2 3">
    <name type="scientific">Colletotrichum spaethianum</name>
    <dbReference type="NCBI Taxonomy" id="700344"/>
    <lineage>
        <taxon>Eukaryota</taxon>
        <taxon>Fungi</taxon>
        <taxon>Dikarya</taxon>
        <taxon>Ascomycota</taxon>
        <taxon>Pezizomycotina</taxon>
        <taxon>Sordariomycetes</taxon>
        <taxon>Hypocreomycetidae</taxon>
        <taxon>Glomerellales</taxon>
        <taxon>Glomerellaceae</taxon>
        <taxon>Colletotrichum</taxon>
        <taxon>Colletotrichum spaethianum species complex</taxon>
    </lineage>
</organism>
<proteinExistence type="predicted"/>
<dbReference type="RefSeq" id="XP_049130437.1">
    <property type="nucleotide sequence ID" value="XM_049274480.1"/>
</dbReference>
<gene>
    <name evidence="2" type="ORF">ColSpa_08268</name>
</gene>
<dbReference type="GeneID" id="73329070"/>
<name>A0AA37P9F3_9PEZI</name>